<evidence type="ECO:0000256" key="1">
    <source>
        <dbReference type="ARBA" id="ARBA00004514"/>
    </source>
</evidence>
<comment type="catalytic activity">
    <reaction evidence="10">
        <text>L-arginyl-[protein] + 2 S-adenosyl-L-methionine = N(omega),N(omega)-dimethyl-L-arginyl-[protein] + 2 S-adenosyl-L-homocysteine + 2 H(+)</text>
        <dbReference type="Rhea" id="RHEA:48096"/>
        <dbReference type="Rhea" id="RHEA-COMP:10532"/>
        <dbReference type="Rhea" id="RHEA-COMP:11991"/>
        <dbReference type="ChEBI" id="CHEBI:15378"/>
        <dbReference type="ChEBI" id="CHEBI:29965"/>
        <dbReference type="ChEBI" id="CHEBI:57856"/>
        <dbReference type="ChEBI" id="CHEBI:59789"/>
        <dbReference type="ChEBI" id="CHEBI:61897"/>
        <dbReference type="EC" id="2.1.1.319"/>
    </reaction>
    <physiologicalReaction direction="left-to-right" evidence="10">
        <dbReference type="Rhea" id="RHEA:48097"/>
    </physiologicalReaction>
</comment>
<dbReference type="Pfam" id="PF21137">
    <property type="entry name" value="ANM3_C2H2_Zf"/>
    <property type="match status" value="1"/>
</dbReference>
<evidence type="ECO:0000259" key="17">
    <source>
        <dbReference type="Pfam" id="PF22528"/>
    </source>
</evidence>
<evidence type="ECO:0000259" key="16">
    <source>
        <dbReference type="Pfam" id="PF21137"/>
    </source>
</evidence>
<evidence type="ECO:0000256" key="8">
    <source>
        <dbReference type="ARBA" id="ARBA00022771"/>
    </source>
</evidence>
<dbReference type="CDD" id="cd02440">
    <property type="entry name" value="AdoMet_MTases"/>
    <property type="match status" value="1"/>
</dbReference>
<feature type="domain" description="Protein arginine N-methyltransferase 3-like C2H2 zinc finger" evidence="16">
    <location>
        <begin position="84"/>
        <end position="128"/>
    </location>
</feature>
<keyword evidence="4 12" id="KW-0489">Methyltransferase</keyword>
<dbReference type="Pfam" id="PF13649">
    <property type="entry name" value="Methyltransf_25"/>
    <property type="match status" value="1"/>
</dbReference>
<dbReference type="InterPro" id="IPR036236">
    <property type="entry name" value="Znf_C2H2_sf"/>
</dbReference>
<keyword evidence="13" id="KW-0175">Coiled coil</keyword>
<proteinExistence type="predicted"/>
<comment type="catalytic activity">
    <reaction evidence="11">
        <text>L-arginyl-[protein] + S-adenosyl-L-methionine = N(omega)-methyl-L-arginyl-[protein] + S-adenosyl-L-homocysteine + H(+)</text>
        <dbReference type="Rhea" id="RHEA:48100"/>
        <dbReference type="Rhea" id="RHEA-COMP:10532"/>
        <dbReference type="Rhea" id="RHEA-COMP:11990"/>
        <dbReference type="ChEBI" id="CHEBI:15378"/>
        <dbReference type="ChEBI" id="CHEBI:29965"/>
        <dbReference type="ChEBI" id="CHEBI:57856"/>
        <dbReference type="ChEBI" id="CHEBI:59789"/>
        <dbReference type="ChEBI" id="CHEBI:65280"/>
    </reaction>
    <physiologicalReaction direction="left-to-right" evidence="11">
        <dbReference type="Rhea" id="RHEA:48101"/>
    </physiologicalReaction>
</comment>
<dbReference type="PhylomeDB" id="B3MX97"/>
<dbReference type="eggNOG" id="KOG1499">
    <property type="taxonomic scope" value="Eukaryota"/>
</dbReference>
<evidence type="ECO:0000256" key="3">
    <source>
        <dbReference type="ARBA" id="ARBA00022490"/>
    </source>
</evidence>
<name>B3MX97_DROAN</name>
<reference evidence="18 19" key="1">
    <citation type="journal article" date="2007" name="Nature">
        <title>Evolution of genes and genomes on the Drosophila phylogeny.</title>
        <authorList>
            <consortium name="Drosophila 12 Genomes Consortium"/>
            <person name="Clark A.G."/>
            <person name="Eisen M.B."/>
            <person name="Smith D.R."/>
            <person name="Bergman C.M."/>
            <person name="Oliver B."/>
            <person name="Markow T.A."/>
            <person name="Kaufman T.C."/>
            <person name="Kellis M."/>
            <person name="Gelbart W."/>
            <person name="Iyer V.N."/>
            <person name="Pollard D.A."/>
            <person name="Sackton T.B."/>
            <person name="Larracuente A.M."/>
            <person name="Singh N.D."/>
            <person name="Abad J.P."/>
            <person name="Abt D.N."/>
            <person name="Adryan B."/>
            <person name="Aguade M."/>
            <person name="Akashi H."/>
            <person name="Anderson W.W."/>
            <person name="Aquadro C.F."/>
            <person name="Ardell D.H."/>
            <person name="Arguello R."/>
            <person name="Artieri C.G."/>
            <person name="Barbash D.A."/>
            <person name="Barker D."/>
            <person name="Barsanti P."/>
            <person name="Batterham P."/>
            <person name="Batzoglou S."/>
            <person name="Begun D."/>
            <person name="Bhutkar A."/>
            <person name="Blanco E."/>
            <person name="Bosak S.A."/>
            <person name="Bradley R.K."/>
            <person name="Brand A.D."/>
            <person name="Brent M.R."/>
            <person name="Brooks A.N."/>
            <person name="Brown R.H."/>
            <person name="Butlin R.K."/>
            <person name="Caggese C."/>
            <person name="Calvi B.R."/>
            <person name="Bernardo de Carvalho A."/>
            <person name="Caspi A."/>
            <person name="Castrezana S."/>
            <person name="Celniker S.E."/>
            <person name="Chang J.L."/>
            <person name="Chapple C."/>
            <person name="Chatterji S."/>
            <person name="Chinwalla A."/>
            <person name="Civetta A."/>
            <person name="Clifton S.W."/>
            <person name="Comeron J.M."/>
            <person name="Costello J.C."/>
            <person name="Coyne J.A."/>
            <person name="Daub J."/>
            <person name="David R.G."/>
            <person name="Delcher A.L."/>
            <person name="Delehaunty K."/>
            <person name="Do C.B."/>
            <person name="Ebling H."/>
            <person name="Edwards K."/>
            <person name="Eickbush T."/>
            <person name="Evans J.D."/>
            <person name="Filipski A."/>
            <person name="Findeiss S."/>
            <person name="Freyhult E."/>
            <person name="Fulton L."/>
            <person name="Fulton R."/>
            <person name="Garcia A.C."/>
            <person name="Gardiner A."/>
            <person name="Garfield D.A."/>
            <person name="Garvin B.E."/>
            <person name="Gibson G."/>
            <person name="Gilbert D."/>
            <person name="Gnerre S."/>
            <person name="Godfrey J."/>
            <person name="Good R."/>
            <person name="Gotea V."/>
            <person name="Gravely B."/>
            <person name="Greenberg A.J."/>
            <person name="Griffiths-Jones S."/>
            <person name="Gross S."/>
            <person name="Guigo R."/>
            <person name="Gustafson E.A."/>
            <person name="Haerty W."/>
            <person name="Hahn M.W."/>
            <person name="Halligan D.L."/>
            <person name="Halpern A.L."/>
            <person name="Halter G.M."/>
            <person name="Han M.V."/>
            <person name="Heger A."/>
            <person name="Hillier L."/>
            <person name="Hinrichs A.S."/>
            <person name="Holmes I."/>
            <person name="Hoskins R.A."/>
            <person name="Hubisz M.J."/>
            <person name="Hultmark D."/>
            <person name="Huntley M.A."/>
            <person name="Jaffe D.B."/>
            <person name="Jagadeeshan S."/>
            <person name="Jeck W.R."/>
            <person name="Johnson J."/>
            <person name="Jones C.D."/>
            <person name="Jordan W.C."/>
            <person name="Karpen G.H."/>
            <person name="Kataoka E."/>
            <person name="Keightley P.D."/>
            <person name="Kheradpour P."/>
            <person name="Kirkness E.F."/>
            <person name="Koerich L.B."/>
            <person name="Kristiansen K."/>
            <person name="Kudrna D."/>
            <person name="Kulathinal R.J."/>
            <person name="Kumar S."/>
            <person name="Kwok R."/>
            <person name="Lander E."/>
            <person name="Langley C.H."/>
            <person name="Lapoint R."/>
            <person name="Lazzaro B.P."/>
            <person name="Lee S.J."/>
            <person name="Levesque L."/>
            <person name="Li R."/>
            <person name="Lin C.F."/>
            <person name="Lin M.F."/>
            <person name="Lindblad-Toh K."/>
            <person name="Llopart A."/>
            <person name="Long M."/>
            <person name="Low L."/>
            <person name="Lozovsky E."/>
            <person name="Lu J."/>
            <person name="Luo M."/>
            <person name="Machado C.A."/>
            <person name="Makalowski W."/>
            <person name="Marzo M."/>
            <person name="Matsuda M."/>
            <person name="Matzkin L."/>
            <person name="McAllister B."/>
            <person name="McBride C.S."/>
            <person name="McKernan B."/>
            <person name="McKernan K."/>
            <person name="Mendez-Lago M."/>
            <person name="Minx P."/>
            <person name="Mollenhauer M.U."/>
            <person name="Montooth K."/>
            <person name="Mount S.M."/>
            <person name="Mu X."/>
            <person name="Myers E."/>
            <person name="Negre B."/>
            <person name="Newfeld S."/>
            <person name="Nielsen R."/>
            <person name="Noor M.A."/>
            <person name="O'Grady P."/>
            <person name="Pachter L."/>
            <person name="Papaceit M."/>
            <person name="Parisi M.J."/>
            <person name="Parisi M."/>
            <person name="Parts L."/>
            <person name="Pedersen J.S."/>
            <person name="Pesole G."/>
            <person name="Phillippy A.M."/>
            <person name="Ponting C.P."/>
            <person name="Pop M."/>
            <person name="Porcelli D."/>
            <person name="Powell J.R."/>
            <person name="Prohaska S."/>
            <person name="Pruitt K."/>
            <person name="Puig M."/>
            <person name="Quesneville H."/>
            <person name="Ram K.R."/>
            <person name="Rand D."/>
            <person name="Rasmussen M.D."/>
            <person name="Reed L.K."/>
            <person name="Reenan R."/>
            <person name="Reily A."/>
            <person name="Remington K.A."/>
            <person name="Rieger T.T."/>
            <person name="Ritchie M.G."/>
            <person name="Robin C."/>
            <person name="Rogers Y.H."/>
            <person name="Rohde C."/>
            <person name="Rozas J."/>
            <person name="Rubenfield M.J."/>
            <person name="Ruiz A."/>
            <person name="Russo S."/>
            <person name="Salzberg S.L."/>
            <person name="Sanchez-Gracia A."/>
            <person name="Saranga D.J."/>
            <person name="Sato H."/>
            <person name="Schaeffer S.W."/>
            <person name="Schatz M.C."/>
            <person name="Schlenke T."/>
            <person name="Schwartz R."/>
            <person name="Segarra C."/>
            <person name="Singh R.S."/>
            <person name="Sirot L."/>
            <person name="Sirota M."/>
            <person name="Sisneros N.B."/>
            <person name="Smith C.D."/>
            <person name="Smith T.F."/>
            <person name="Spieth J."/>
            <person name="Stage D.E."/>
            <person name="Stark A."/>
            <person name="Stephan W."/>
            <person name="Strausberg R.L."/>
            <person name="Strempel S."/>
            <person name="Sturgill D."/>
            <person name="Sutton G."/>
            <person name="Sutton G.G."/>
            <person name="Tao W."/>
            <person name="Teichmann S."/>
            <person name="Tobari Y.N."/>
            <person name="Tomimura Y."/>
            <person name="Tsolas J.M."/>
            <person name="Valente V.L."/>
            <person name="Venter E."/>
            <person name="Venter J.C."/>
            <person name="Vicario S."/>
            <person name="Vieira F.G."/>
            <person name="Vilella A.J."/>
            <person name="Villasante A."/>
            <person name="Walenz B."/>
            <person name="Wang J."/>
            <person name="Wasserman M."/>
            <person name="Watts T."/>
            <person name="Wilson D."/>
            <person name="Wilson R.K."/>
            <person name="Wing R.A."/>
            <person name="Wolfner M.F."/>
            <person name="Wong A."/>
            <person name="Wong G.K."/>
            <person name="Wu C.I."/>
            <person name="Wu G."/>
            <person name="Yamamoto D."/>
            <person name="Yang H.P."/>
            <person name="Yang S.P."/>
            <person name="Yorke J.A."/>
            <person name="Yoshida K."/>
            <person name="Zdobnov E."/>
            <person name="Zhang P."/>
            <person name="Zhang Y."/>
            <person name="Zimin A.V."/>
            <person name="Baldwin J."/>
            <person name="Abdouelleil A."/>
            <person name="Abdulkadir J."/>
            <person name="Abebe A."/>
            <person name="Abera B."/>
            <person name="Abreu J."/>
            <person name="Acer S.C."/>
            <person name="Aftuck L."/>
            <person name="Alexander A."/>
            <person name="An P."/>
            <person name="Anderson E."/>
            <person name="Anderson S."/>
            <person name="Arachi H."/>
            <person name="Azer M."/>
            <person name="Bachantsang P."/>
            <person name="Barry A."/>
            <person name="Bayul T."/>
            <person name="Berlin A."/>
            <person name="Bessette D."/>
            <person name="Bloom T."/>
            <person name="Blye J."/>
            <person name="Boguslavskiy L."/>
            <person name="Bonnet C."/>
            <person name="Boukhgalter B."/>
            <person name="Bourzgui I."/>
            <person name="Brown A."/>
            <person name="Cahill P."/>
            <person name="Channer S."/>
            <person name="Cheshatsang Y."/>
            <person name="Chuda L."/>
            <person name="Citroen M."/>
            <person name="Collymore A."/>
            <person name="Cooke P."/>
            <person name="Costello M."/>
            <person name="D'Aco K."/>
            <person name="Daza R."/>
            <person name="De Haan G."/>
            <person name="DeGray S."/>
            <person name="DeMaso C."/>
            <person name="Dhargay N."/>
            <person name="Dooley K."/>
            <person name="Dooley E."/>
            <person name="Doricent M."/>
            <person name="Dorje P."/>
            <person name="Dorjee K."/>
            <person name="Dupes A."/>
            <person name="Elong R."/>
            <person name="Falk J."/>
            <person name="Farina A."/>
            <person name="Faro S."/>
            <person name="Ferguson D."/>
            <person name="Fisher S."/>
            <person name="Foley C.D."/>
            <person name="Franke A."/>
            <person name="Friedrich D."/>
            <person name="Gadbois L."/>
            <person name="Gearin G."/>
            <person name="Gearin C.R."/>
            <person name="Giannoukos G."/>
            <person name="Goode T."/>
            <person name="Graham J."/>
            <person name="Grandbois E."/>
            <person name="Grewal S."/>
            <person name="Gyaltsen K."/>
            <person name="Hafez N."/>
            <person name="Hagos B."/>
            <person name="Hall J."/>
            <person name="Henson C."/>
            <person name="Hollinger A."/>
            <person name="Honan T."/>
            <person name="Huard M.D."/>
            <person name="Hughes L."/>
            <person name="Hurhula B."/>
            <person name="Husby M.E."/>
            <person name="Kamat A."/>
            <person name="Kanga B."/>
            <person name="Kashin S."/>
            <person name="Khazanovich D."/>
            <person name="Kisner P."/>
            <person name="Lance K."/>
            <person name="Lara M."/>
            <person name="Lee W."/>
            <person name="Lennon N."/>
            <person name="Letendre F."/>
            <person name="LeVine R."/>
            <person name="Lipovsky A."/>
            <person name="Liu X."/>
            <person name="Liu J."/>
            <person name="Liu S."/>
            <person name="Lokyitsang T."/>
            <person name="Lokyitsang Y."/>
            <person name="Lubonja R."/>
            <person name="Lui A."/>
            <person name="MacDonald P."/>
            <person name="Magnisalis V."/>
            <person name="Maru K."/>
            <person name="Matthews C."/>
            <person name="McCusker W."/>
            <person name="McDonough S."/>
            <person name="Mehta T."/>
            <person name="Meldrim J."/>
            <person name="Meneus L."/>
            <person name="Mihai O."/>
            <person name="Mihalev A."/>
            <person name="Mihova T."/>
            <person name="Mittelman R."/>
            <person name="Mlenga V."/>
            <person name="Montmayeur A."/>
            <person name="Mulrain L."/>
            <person name="Navidi A."/>
            <person name="Naylor J."/>
            <person name="Negash T."/>
            <person name="Nguyen T."/>
            <person name="Nguyen N."/>
            <person name="Nicol R."/>
            <person name="Norbu C."/>
            <person name="Norbu N."/>
            <person name="Novod N."/>
            <person name="O'Neill B."/>
            <person name="Osman S."/>
            <person name="Markiewicz E."/>
            <person name="Oyono O.L."/>
            <person name="Patti C."/>
            <person name="Phunkhang P."/>
            <person name="Pierre F."/>
            <person name="Priest M."/>
            <person name="Raghuraman S."/>
            <person name="Rege F."/>
            <person name="Reyes R."/>
            <person name="Rise C."/>
            <person name="Rogov P."/>
            <person name="Ross K."/>
            <person name="Ryan E."/>
            <person name="Settipalli S."/>
            <person name="Shea T."/>
            <person name="Sherpa N."/>
            <person name="Shi L."/>
            <person name="Shih D."/>
            <person name="Sparrow T."/>
            <person name="Spaulding J."/>
            <person name="Stalker J."/>
            <person name="Stange-Thomann N."/>
            <person name="Stavropoulos S."/>
            <person name="Stone C."/>
            <person name="Strader C."/>
            <person name="Tesfaye S."/>
            <person name="Thomson T."/>
            <person name="Thoulutsang Y."/>
            <person name="Thoulutsang D."/>
            <person name="Topham K."/>
            <person name="Topping I."/>
            <person name="Tsamla T."/>
            <person name="Vassiliev H."/>
            <person name="Vo A."/>
            <person name="Wangchuk T."/>
            <person name="Wangdi T."/>
            <person name="Weiand M."/>
            <person name="Wilkinson J."/>
            <person name="Wilson A."/>
            <person name="Yadav S."/>
            <person name="Young G."/>
            <person name="Yu Q."/>
            <person name="Zembek L."/>
            <person name="Zhong D."/>
            <person name="Zimmer A."/>
            <person name="Zwirko Z."/>
            <person name="Jaffe D.B."/>
            <person name="Alvarez P."/>
            <person name="Brockman W."/>
            <person name="Butler J."/>
            <person name="Chin C."/>
            <person name="Gnerre S."/>
            <person name="Grabherr M."/>
            <person name="Kleber M."/>
            <person name="Mauceli E."/>
            <person name="MacCallum I."/>
        </authorList>
    </citation>
    <scope>NUCLEOTIDE SEQUENCE [LARGE SCALE GENOMIC DNA]</scope>
    <source>
        <strain evidence="19">Tucson 14024-0371.13</strain>
    </source>
</reference>
<feature type="compositionally biased region" description="Acidic residues" evidence="14">
    <location>
        <begin position="29"/>
        <end position="51"/>
    </location>
</feature>
<keyword evidence="9" id="KW-0862">Zinc</keyword>
<evidence type="ECO:0000259" key="15">
    <source>
        <dbReference type="Pfam" id="PF13649"/>
    </source>
</evidence>
<dbReference type="FunFam" id="3.40.50.150:FF:000003">
    <property type="entry name" value="Blast:Protein arginine N-methyltransferase 1"/>
    <property type="match status" value="1"/>
</dbReference>
<dbReference type="Proteomes" id="UP000007801">
    <property type="component" value="Unassembled WGS sequence"/>
</dbReference>
<dbReference type="GO" id="GO:0042054">
    <property type="term" value="F:histone methyltransferase activity"/>
    <property type="evidence" value="ECO:0007669"/>
    <property type="project" value="TreeGrafter"/>
</dbReference>
<keyword evidence="3" id="KW-0963">Cytoplasm</keyword>
<dbReference type="InParanoid" id="B3MX97"/>
<dbReference type="EC" id="2.1.1.319" evidence="2"/>
<dbReference type="GO" id="GO:0035241">
    <property type="term" value="F:protein-arginine omega-N monomethyltransferase activity"/>
    <property type="evidence" value="ECO:0007669"/>
    <property type="project" value="RHEA"/>
</dbReference>
<dbReference type="OMA" id="YSHFAIH"/>
<evidence type="ECO:0000313" key="19">
    <source>
        <dbReference type="Proteomes" id="UP000007801"/>
    </source>
</evidence>
<keyword evidence="7" id="KW-0479">Metal-binding</keyword>
<dbReference type="SUPFAM" id="SSF57667">
    <property type="entry name" value="beta-beta-alpha zinc fingers"/>
    <property type="match status" value="1"/>
</dbReference>
<keyword evidence="5 12" id="KW-0808">Transferase</keyword>
<evidence type="ECO:0000256" key="2">
    <source>
        <dbReference type="ARBA" id="ARBA00011925"/>
    </source>
</evidence>
<feature type="domain" description="Protein arginine N-methyltransferase" evidence="17">
    <location>
        <begin position="364"/>
        <end position="509"/>
    </location>
</feature>
<dbReference type="GO" id="GO:0005829">
    <property type="term" value="C:cytosol"/>
    <property type="evidence" value="ECO:0007669"/>
    <property type="project" value="UniProtKB-SubCell"/>
</dbReference>
<evidence type="ECO:0000256" key="14">
    <source>
        <dbReference type="SAM" id="MobiDB-lite"/>
    </source>
</evidence>
<dbReference type="Gene3D" id="3.40.50.150">
    <property type="entry name" value="Vaccinia Virus protein VP39"/>
    <property type="match status" value="1"/>
</dbReference>
<dbReference type="InterPro" id="IPR025799">
    <property type="entry name" value="Arg_MeTrfase"/>
</dbReference>
<comment type="subcellular location">
    <subcellularLocation>
        <location evidence="1">Cytoplasm</location>
        <location evidence="1">Cytosol</location>
    </subcellularLocation>
</comment>
<dbReference type="Gene3D" id="2.70.160.11">
    <property type="entry name" value="Hnrnp arginine n-methyltransferase1"/>
    <property type="match status" value="1"/>
</dbReference>
<evidence type="ECO:0000256" key="11">
    <source>
        <dbReference type="ARBA" id="ARBA00049303"/>
    </source>
</evidence>
<dbReference type="GO" id="GO:0005634">
    <property type="term" value="C:nucleus"/>
    <property type="evidence" value="ECO:0007669"/>
    <property type="project" value="TreeGrafter"/>
</dbReference>
<dbReference type="GO" id="GO:0035242">
    <property type="term" value="F:protein-arginine omega-N asymmetric methyltransferase activity"/>
    <property type="evidence" value="ECO:0007669"/>
    <property type="project" value="UniProtKB-EC"/>
</dbReference>
<dbReference type="FunCoup" id="B3MX97">
    <property type="interactions" value="1188"/>
</dbReference>
<dbReference type="Pfam" id="PF22528">
    <property type="entry name" value="PRMT_C"/>
    <property type="match status" value="1"/>
</dbReference>
<feature type="region of interest" description="Disordered" evidence="14">
    <location>
        <begin position="1"/>
        <end position="51"/>
    </location>
</feature>
<evidence type="ECO:0000256" key="5">
    <source>
        <dbReference type="ARBA" id="ARBA00022679"/>
    </source>
</evidence>
<evidence type="ECO:0000256" key="13">
    <source>
        <dbReference type="SAM" id="Coils"/>
    </source>
</evidence>
<evidence type="ECO:0000313" key="18">
    <source>
        <dbReference type="EMBL" id="EDV35320.1"/>
    </source>
</evidence>
<evidence type="ECO:0000256" key="12">
    <source>
        <dbReference type="PROSITE-ProRule" id="PRU01015"/>
    </source>
</evidence>
<protein>
    <recommendedName>
        <fullName evidence="2">type I protein arginine methyltransferase</fullName>
        <ecNumber evidence="2">2.1.1.319</ecNumber>
    </recommendedName>
</protein>
<dbReference type="InterPro" id="IPR049482">
    <property type="entry name" value="ANM3-like_C2H2_Zf"/>
</dbReference>
<feature type="compositionally biased region" description="Basic and acidic residues" evidence="14">
    <location>
        <begin position="1"/>
        <end position="22"/>
    </location>
</feature>
<dbReference type="HOGENOM" id="CLU_017375_6_1_1"/>
<dbReference type="PANTHER" id="PTHR11006">
    <property type="entry name" value="PROTEIN ARGININE N-METHYLTRANSFERASE"/>
    <property type="match status" value="1"/>
</dbReference>
<keyword evidence="8" id="KW-0863">Zinc-finger</keyword>
<dbReference type="SUPFAM" id="SSF53335">
    <property type="entry name" value="S-adenosyl-L-methionine-dependent methyltransferases"/>
    <property type="match status" value="1"/>
</dbReference>
<gene>
    <name evidence="18" type="primary">Dana\GF11802</name>
    <name evidence="18" type="synonym">dana_GLEANR_1183</name>
    <name evidence="18" type="ORF">GF11802</name>
</gene>
<dbReference type="GO" id="GO:0008270">
    <property type="term" value="F:zinc ion binding"/>
    <property type="evidence" value="ECO:0007669"/>
    <property type="project" value="UniProtKB-KW"/>
</dbReference>
<evidence type="ECO:0000256" key="10">
    <source>
        <dbReference type="ARBA" id="ARBA00047384"/>
    </source>
</evidence>
<dbReference type="PANTHER" id="PTHR11006:SF53">
    <property type="entry name" value="PROTEIN ARGININE N-METHYLTRANSFERASE 3"/>
    <property type="match status" value="1"/>
</dbReference>
<dbReference type="InterPro" id="IPR041698">
    <property type="entry name" value="Methyltransf_25"/>
</dbReference>
<dbReference type="EMBL" id="CH902629">
    <property type="protein sequence ID" value="EDV35320.1"/>
    <property type="molecule type" value="Genomic_DNA"/>
</dbReference>
<dbReference type="GO" id="GO:0032259">
    <property type="term" value="P:methylation"/>
    <property type="evidence" value="ECO:0007669"/>
    <property type="project" value="UniProtKB-KW"/>
</dbReference>
<dbReference type="AlphaFoldDB" id="B3MX97"/>
<organism evidence="18 19">
    <name type="scientific">Drosophila ananassae</name>
    <name type="common">Fruit fly</name>
    <dbReference type="NCBI Taxonomy" id="7217"/>
    <lineage>
        <taxon>Eukaryota</taxon>
        <taxon>Metazoa</taxon>
        <taxon>Ecdysozoa</taxon>
        <taxon>Arthropoda</taxon>
        <taxon>Hexapoda</taxon>
        <taxon>Insecta</taxon>
        <taxon>Pterygota</taxon>
        <taxon>Neoptera</taxon>
        <taxon>Endopterygota</taxon>
        <taxon>Diptera</taxon>
        <taxon>Brachycera</taxon>
        <taxon>Muscomorpha</taxon>
        <taxon>Ephydroidea</taxon>
        <taxon>Drosophilidae</taxon>
        <taxon>Drosophila</taxon>
        <taxon>Sophophora</taxon>
    </lineage>
</organism>
<feature type="domain" description="Methyltransferase" evidence="15">
    <location>
        <begin position="251"/>
        <end position="347"/>
    </location>
</feature>
<keyword evidence="6 12" id="KW-0949">S-adenosyl-L-methionine</keyword>
<dbReference type="PROSITE" id="PS51678">
    <property type="entry name" value="SAM_MT_PRMT"/>
    <property type="match status" value="1"/>
</dbReference>
<keyword evidence="19" id="KW-1185">Reference proteome</keyword>
<evidence type="ECO:0000256" key="9">
    <source>
        <dbReference type="ARBA" id="ARBA00022833"/>
    </source>
</evidence>
<dbReference type="InterPro" id="IPR029063">
    <property type="entry name" value="SAM-dependent_MTases_sf"/>
</dbReference>
<dbReference type="STRING" id="7217.B3MX97"/>
<evidence type="ECO:0000256" key="4">
    <source>
        <dbReference type="ARBA" id="ARBA00022603"/>
    </source>
</evidence>
<accession>B3MX97</accession>
<evidence type="ECO:0000256" key="6">
    <source>
        <dbReference type="ARBA" id="ARBA00022691"/>
    </source>
</evidence>
<sequence>MKDTEIKADITKEKDEARKDSEAAQTDSSSEEDDYEDIDDDDDDEQMDEGEEPTTCLFCEEVFPLIATAIDHLDTRHKVNLAYLKKKFHMDQYSFIKLVNCIRANKISAETLLSTEQTFWDDEKYLKPKEYEPWLCYDYDVLKTDGTEVQPSVPELLQQIAEQAKLLQQANEDMERMRSDYKELLQKVHGDKESKPAGDAVPRNNPNWDKEYFNSYSHFGIHHEMLSDKVRTSTYRSALLENKAAVNGKAVLDVGCGTGILSIFASQAGAARVVGIDNSDIVYTAMDIVRKNKVQNVQLVKGRLEDTELPEAKYDIIISEWMGYFLLYESMLDSIIYAREHHLNPNGIILPSRCTLSILGYGNDTLYAEQVEFWSDVYNVNMIDLQKKSIEEPLMEVVDAQFMLTEPEQIANFDMMTVDLNYPNFTHHFNLKVTKPGRLTAFVGYFDTFFDMPAAVMFSTSPTETSTHWKQTVFFIEQPKEVKEGEIISGKIVSRRHKEDVRALNVEIEVFGRKQKYMVV</sequence>
<feature type="coiled-coil region" evidence="13">
    <location>
        <begin position="153"/>
        <end position="187"/>
    </location>
</feature>
<dbReference type="OrthoDB" id="7848332at2759"/>
<evidence type="ECO:0000256" key="7">
    <source>
        <dbReference type="ARBA" id="ARBA00022723"/>
    </source>
</evidence>
<dbReference type="InterPro" id="IPR055135">
    <property type="entry name" value="PRMT_dom"/>
</dbReference>